<keyword evidence="2" id="KW-0044">Antibiotic</keyword>
<dbReference type="EMBL" id="PKKC01000001">
    <property type="protein sequence ID" value="PKZ91013.1"/>
    <property type="molecule type" value="Genomic_DNA"/>
</dbReference>
<proteinExistence type="predicted"/>
<dbReference type="Proteomes" id="UP000234740">
    <property type="component" value="Unassembled WGS sequence"/>
</dbReference>
<dbReference type="RefSeq" id="WP_101890486.1">
    <property type="nucleotide sequence ID" value="NZ_PKKC01000001.1"/>
</dbReference>
<sequence length="59" mass="5751">MKTLNEQELTQIVGGKGNKGINWANVRCASAVTIGALGGGLAGPGGMVGGFLLGSGACF</sequence>
<dbReference type="GO" id="GO:0042742">
    <property type="term" value="P:defense response to bacterium"/>
    <property type="evidence" value="ECO:0007669"/>
    <property type="project" value="UniProtKB-KW"/>
</dbReference>
<evidence type="ECO:0008006" key="6">
    <source>
        <dbReference type="Google" id="ProtNLM"/>
    </source>
</evidence>
<reference evidence="4 5" key="1">
    <citation type="submission" date="2017-12" db="EMBL/GenBank/DDBJ databases">
        <title>Phylogenetic diversity of female urinary microbiome.</title>
        <authorList>
            <person name="Thomas-White K."/>
            <person name="Wolfe A.J."/>
        </authorList>
    </citation>
    <scope>NUCLEOTIDE SEQUENCE [LARGE SCALE GENOMIC DNA]</scope>
    <source>
        <strain evidence="4 5">UMB0099</strain>
    </source>
</reference>
<organism evidence="4 5">
    <name type="scientific">Lactobacillus gasseri</name>
    <dbReference type="NCBI Taxonomy" id="1596"/>
    <lineage>
        <taxon>Bacteria</taxon>
        <taxon>Bacillati</taxon>
        <taxon>Bacillota</taxon>
        <taxon>Bacilli</taxon>
        <taxon>Lactobacillales</taxon>
        <taxon>Lactobacillaceae</taxon>
        <taxon>Lactobacillus</taxon>
    </lineage>
</organism>
<evidence type="ECO:0000313" key="5">
    <source>
        <dbReference type="Proteomes" id="UP000234740"/>
    </source>
</evidence>
<gene>
    <name evidence="4" type="ORF">CYJ86_00600</name>
</gene>
<dbReference type="InterPro" id="IPR010133">
    <property type="entry name" value="Bacteriocin_signal_seq"/>
</dbReference>
<accession>A0AB36X3Q8</accession>
<protein>
    <recommendedName>
        <fullName evidence="6">Bacteriocin</fullName>
    </recommendedName>
</protein>
<dbReference type="AlphaFoldDB" id="A0AB36X3Q8"/>
<keyword evidence="3" id="KW-0078">Bacteriocin</keyword>
<keyword evidence="1" id="KW-0929">Antimicrobial</keyword>
<dbReference type="NCBIfam" id="TIGR01847">
    <property type="entry name" value="bacteriocin_sig"/>
    <property type="match status" value="1"/>
</dbReference>
<comment type="caution">
    <text evidence="4">The sequence shown here is derived from an EMBL/GenBank/DDBJ whole genome shotgun (WGS) entry which is preliminary data.</text>
</comment>
<evidence type="ECO:0000256" key="1">
    <source>
        <dbReference type="ARBA" id="ARBA00022529"/>
    </source>
</evidence>
<evidence type="ECO:0000256" key="2">
    <source>
        <dbReference type="ARBA" id="ARBA00023022"/>
    </source>
</evidence>
<dbReference type="GeneID" id="48924582"/>
<evidence type="ECO:0000256" key="3">
    <source>
        <dbReference type="ARBA" id="ARBA00023048"/>
    </source>
</evidence>
<dbReference type="GO" id="GO:0031640">
    <property type="term" value="P:killing of cells of another organism"/>
    <property type="evidence" value="ECO:0007669"/>
    <property type="project" value="UniProtKB-KW"/>
</dbReference>
<name>A0AB36X3Q8_LACGS</name>
<evidence type="ECO:0000313" key="4">
    <source>
        <dbReference type="EMBL" id="PKZ91013.1"/>
    </source>
</evidence>